<sequence>MLVLLLNFLALALTVSSSQLTFPLDEQLPLIARVDKFYSWTFSPKTCNSSNGPLIYSAPSLPQWLSFNHDNVTFSGTPSTKDEGFSKITVTCKDSSSTVSSAFNLFVSGQPEPTLHKPISDQFKLPSPSMSSVFALSPNSGLVTPTATVPALRIPPKWSFSIGFESDTYLSADDRKLLYGLQAGDGGPPPEWMLFNPTAMTVNGVTPIEGSISQQAVFHLSLVVSDEEGYSASTLPFDLFIASHELSMTTSSLPIINITESTPFSVTLSSPADFSGVLVDGEAIQPSDIMTLVVDTSQYGSWLKYDHGSRTLSGDPGNNTFVAGKNPPLLVTLTTTFNQSIQTITSLESVPSYFSSSSFPPIQAVQGDPLEFNLVQDYSNATGHDDATMTAAFEPPEATDWLKFDSTAGKLEGTIPSDFAGTHITVTFTAYSHITHSTSHASLPILLSSPDHTKKGYGAHPVGLSAAAHAKLVLGLGIAFGVVGGLCVIGGILATFRHCARVEDTAVGGEEGKDVWSEQDKRWYGVGLSKSRGYGWDERDPNFTEKPTRSSMNIRAAYNARRADQYENLGLGLRRVSERSQSAEAGSQRSNSQSPGVMSKREFITRLKETVRVVSDKVNRRPSRTRPTIGKPILSSSHKPPGLPIHRDVHTVSDSPSNPFDVPALPSHPGSTIMTNSPSASTGEHSIPRRRADFGPPRPPAQVHFEDGRLSRQLSTGSANSATSNASAMTHAAEAVVQTASKAMSFRSGSGLSVQSYVMETPAAPGARPRLVPFTSASRVPVPQRPPSPLGPRKENSPSKRVASQTAKVWRRESSSPDAMGDLPQSTSGDELKMGLHYMQSLGSEQKVDLPPPRDAAATSEAGLKTLVRSGERFRFRVPIPSSTRSRKLEVKLVSGRPLPKFLHVDMSGVKINGAIELYGAPAFGDIAELTVGVYDDDGVCVKKVVIEVVKWH</sequence>
<dbReference type="Pfam" id="PF05345">
    <property type="entry name" value="He_PIG"/>
    <property type="match status" value="1"/>
</dbReference>
<dbReference type="EMBL" id="LUEZ02000046">
    <property type="protein sequence ID" value="RDB23344.1"/>
    <property type="molecule type" value="Genomic_DNA"/>
</dbReference>
<name>A0A369JVF0_HYPMA</name>
<gene>
    <name evidence="4" type="primary">AXL2</name>
    <name evidence="4" type="ORF">Hypma_009108</name>
</gene>
<dbReference type="SMART" id="SM00736">
    <property type="entry name" value="CADG"/>
    <property type="match status" value="1"/>
</dbReference>
<feature type="signal peptide" evidence="2">
    <location>
        <begin position="1"/>
        <end position="17"/>
    </location>
</feature>
<dbReference type="InParanoid" id="A0A369JVF0"/>
<dbReference type="GO" id="GO:0016020">
    <property type="term" value="C:membrane"/>
    <property type="evidence" value="ECO:0007669"/>
    <property type="project" value="InterPro"/>
</dbReference>
<evidence type="ECO:0000313" key="4">
    <source>
        <dbReference type="EMBL" id="RDB23344.1"/>
    </source>
</evidence>
<feature type="compositionally biased region" description="Polar residues" evidence="1">
    <location>
        <begin position="579"/>
        <end position="596"/>
    </location>
</feature>
<evidence type="ECO:0000256" key="2">
    <source>
        <dbReference type="SAM" id="SignalP"/>
    </source>
</evidence>
<dbReference type="SUPFAM" id="SSF49313">
    <property type="entry name" value="Cadherin-like"/>
    <property type="match status" value="3"/>
</dbReference>
<evidence type="ECO:0000313" key="5">
    <source>
        <dbReference type="Proteomes" id="UP000076154"/>
    </source>
</evidence>
<dbReference type="Proteomes" id="UP000076154">
    <property type="component" value="Unassembled WGS sequence"/>
</dbReference>
<feature type="compositionally biased region" description="Polar residues" evidence="1">
    <location>
        <begin position="669"/>
        <end position="684"/>
    </location>
</feature>
<reference evidence="4" key="1">
    <citation type="submission" date="2018-04" db="EMBL/GenBank/DDBJ databases">
        <title>Whole genome sequencing of Hypsizygus marmoreus.</title>
        <authorList>
            <person name="Choi I.-G."/>
            <person name="Min B."/>
            <person name="Kim J.-G."/>
            <person name="Kim S."/>
            <person name="Oh Y.-L."/>
            <person name="Kong W.-S."/>
            <person name="Park H."/>
            <person name="Jeong J."/>
            <person name="Song E.-S."/>
        </authorList>
    </citation>
    <scope>NUCLEOTIDE SEQUENCE [LARGE SCALE GENOMIC DNA]</scope>
    <source>
        <strain evidence="4">51987-8</strain>
    </source>
</reference>
<keyword evidence="2" id="KW-0732">Signal</keyword>
<feature type="chain" id="PRO_5016845493" evidence="2">
    <location>
        <begin position="18"/>
        <end position="953"/>
    </location>
</feature>
<dbReference type="InterPro" id="IPR006644">
    <property type="entry name" value="Cadg"/>
</dbReference>
<proteinExistence type="predicted"/>
<feature type="region of interest" description="Disordered" evidence="1">
    <location>
        <begin position="616"/>
        <end position="704"/>
    </location>
</feature>
<dbReference type="AlphaFoldDB" id="A0A369JVF0"/>
<dbReference type="Gene3D" id="2.60.40.10">
    <property type="entry name" value="Immunoglobulins"/>
    <property type="match status" value="3"/>
</dbReference>
<evidence type="ECO:0000259" key="3">
    <source>
        <dbReference type="SMART" id="SM00736"/>
    </source>
</evidence>
<feature type="region of interest" description="Disordered" evidence="1">
    <location>
        <begin position="577"/>
        <end position="603"/>
    </location>
</feature>
<protein>
    <submittedName>
        <fullName evidence="4">Axial budding pattern protein 2</fullName>
    </submittedName>
</protein>
<dbReference type="InterPro" id="IPR013783">
    <property type="entry name" value="Ig-like_fold"/>
</dbReference>
<dbReference type="OrthoDB" id="414243at2759"/>
<organism evidence="4 5">
    <name type="scientific">Hypsizygus marmoreus</name>
    <name type="common">White beech mushroom</name>
    <name type="synonym">Agaricus marmoreus</name>
    <dbReference type="NCBI Taxonomy" id="39966"/>
    <lineage>
        <taxon>Eukaryota</taxon>
        <taxon>Fungi</taxon>
        <taxon>Dikarya</taxon>
        <taxon>Basidiomycota</taxon>
        <taxon>Agaricomycotina</taxon>
        <taxon>Agaricomycetes</taxon>
        <taxon>Agaricomycetidae</taxon>
        <taxon>Agaricales</taxon>
        <taxon>Tricholomatineae</taxon>
        <taxon>Lyophyllaceae</taxon>
        <taxon>Hypsizygus</taxon>
    </lineage>
</organism>
<keyword evidence="5" id="KW-1185">Reference proteome</keyword>
<evidence type="ECO:0000256" key="1">
    <source>
        <dbReference type="SAM" id="MobiDB-lite"/>
    </source>
</evidence>
<comment type="caution">
    <text evidence="4">The sequence shown here is derived from an EMBL/GenBank/DDBJ whole genome shotgun (WGS) entry which is preliminary data.</text>
</comment>
<dbReference type="STRING" id="39966.A0A369JVF0"/>
<dbReference type="GO" id="GO:0005509">
    <property type="term" value="F:calcium ion binding"/>
    <property type="evidence" value="ECO:0007669"/>
    <property type="project" value="InterPro"/>
</dbReference>
<accession>A0A369JVF0</accession>
<dbReference type="InterPro" id="IPR015919">
    <property type="entry name" value="Cadherin-like_sf"/>
</dbReference>
<feature type="domain" description="Dystroglycan-type cadherin-like" evidence="3">
    <location>
        <begin position="19"/>
        <end position="114"/>
    </location>
</feature>
<feature type="region of interest" description="Disordered" evidence="1">
    <location>
        <begin position="764"/>
        <end position="826"/>
    </location>
</feature>